<dbReference type="GO" id="GO:0005814">
    <property type="term" value="C:centriole"/>
    <property type="evidence" value="ECO:0007669"/>
    <property type="project" value="UniProtKB-SubCell"/>
</dbReference>
<gene>
    <name evidence="13" type="primary">CEP78</name>
</gene>
<dbReference type="Gene3D" id="3.80.10.10">
    <property type="entry name" value="Ribonuclease Inhibitor"/>
    <property type="match status" value="2"/>
</dbReference>
<evidence type="ECO:0000256" key="1">
    <source>
        <dbReference type="ARBA" id="ARBA00004114"/>
    </source>
</evidence>
<dbReference type="EMBL" id="AAGW02048399">
    <property type="status" value="NOT_ANNOTATED_CDS"/>
    <property type="molecule type" value="Genomic_DNA"/>
</dbReference>
<comment type="similarity">
    <text evidence="9">Belongs to the CEP78 family.</text>
</comment>
<dbReference type="PANTHER" id="PTHR24110">
    <property type="entry name" value="CENTROSOMAL PROTEIN OF 78 KDA"/>
    <property type="match status" value="1"/>
</dbReference>
<feature type="region of interest" description="Disordered" evidence="12">
    <location>
        <begin position="592"/>
        <end position="617"/>
    </location>
</feature>
<evidence type="ECO:0000313" key="13">
    <source>
        <dbReference type="Ensembl" id="ENSOCUP00000036493.1"/>
    </source>
</evidence>
<evidence type="ECO:0000256" key="11">
    <source>
        <dbReference type="ARBA" id="ARBA00069623"/>
    </source>
</evidence>
<feature type="region of interest" description="Disordered" evidence="12">
    <location>
        <begin position="640"/>
        <end position="684"/>
    </location>
</feature>
<keyword evidence="7" id="KW-0966">Cell projection</keyword>
<evidence type="ECO:0000256" key="12">
    <source>
        <dbReference type="SAM" id="MobiDB-lite"/>
    </source>
</evidence>
<dbReference type="Bgee" id="ENSOCUG00000007758">
    <property type="expression patterns" value="Expressed in embryo and 14 other cell types or tissues"/>
</dbReference>
<dbReference type="EMBL" id="AAGW02048400">
    <property type="status" value="NOT_ANNOTATED_CDS"/>
    <property type="molecule type" value="Genomic_DNA"/>
</dbReference>
<evidence type="ECO:0000313" key="14">
    <source>
        <dbReference type="Proteomes" id="UP000001811"/>
    </source>
</evidence>
<dbReference type="GO" id="GO:0030317">
    <property type="term" value="P:flagellated sperm motility"/>
    <property type="evidence" value="ECO:0007669"/>
    <property type="project" value="UniProtKB-ARBA"/>
</dbReference>
<dbReference type="InterPro" id="IPR032675">
    <property type="entry name" value="LRR_dom_sf"/>
</dbReference>
<dbReference type="SUPFAM" id="SSF52047">
    <property type="entry name" value="RNI-like"/>
    <property type="match status" value="1"/>
</dbReference>
<dbReference type="GO" id="GO:0044782">
    <property type="term" value="P:cilium organization"/>
    <property type="evidence" value="ECO:0007669"/>
    <property type="project" value="TreeGrafter"/>
</dbReference>
<comment type="subcellular location">
    <subcellularLocation>
        <location evidence="2">Cytoplasm</location>
        <location evidence="2">Cytoskeleton</location>
        <location evidence="2">Cilium basal body</location>
    </subcellularLocation>
    <subcellularLocation>
        <location evidence="1">Cytoplasm</location>
        <location evidence="1">Cytoskeleton</location>
        <location evidence="1">Microtubule organizing center</location>
        <location evidence="1">Centrosome</location>
        <location evidence="1">Centriole</location>
    </subcellularLocation>
</comment>
<evidence type="ECO:0000256" key="6">
    <source>
        <dbReference type="ARBA" id="ARBA00023212"/>
    </source>
</evidence>
<keyword evidence="5" id="KW-0969">Cilium</keyword>
<organism evidence="13 14">
    <name type="scientific">Oryctolagus cuniculus</name>
    <name type="common">Rabbit</name>
    <dbReference type="NCBI Taxonomy" id="9986"/>
    <lineage>
        <taxon>Eukaryota</taxon>
        <taxon>Metazoa</taxon>
        <taxon>Chordata</taxon>
        <taxon>Craniata</taxon>
        <taxon>Vertebrata</taxon>
        <taxon>Euteleostomi</taxon>
        <taxon>Mammalia</taxon>
        <taxon>Eutheria</taxon>
        <taxon>Euarchontoglires</taxon>
        <taxon>Glires</taxon>
        <taxon>Lagomorpha</taxon>
        <taxon>Leporidae</taxon>
        <taxon>Oryctolagus</taxon>
    </lineage>
</organism>
<feature type="compositionally biased region" description="Polar residues" evidence="12">
    <location>
        <begin position="596"/>
        <end position="609"/>
    </location>
</feature>
<sequence length="684" mass="76160">MIDSVKLRRDSAADFFSHYEYLCALQDSVPLPAVRSCLREGVLDFNADRLRMVDWAPLLSTLKINKDLPLISIKSFFQPWLGTGSDINKACRSRVPAIRSKDVTFQLCKALKGCICASSVLRNLELNGLVLRERDLTILTKGLNKSTTLVHLSLANCPIGDGGLEIICQGIKNSVTLKTVNFTGCNLTWQGADHLAKILKYQSMRRHEETWAESLRYRRPDLDCMAGLRRITLNCNTLIGDLGARAFADSLSEDLWLRALDLQQCGLTNEGAKALLEAVETNRTLVVLDIRKNPLIDHSMMKAVIKKVLQNGRSAKSEYQWITSPSVKEPSKTTRQKKRTIILGSGRKGKATIRIVIWRHRGLATKKPVSTGKKHCAGKEYYAPEPLPPGVCGFLPWRTAERANRTGFPLIKTRDVSNQLQQSKFPVTVTVESPSSSEIEEVDDSSESVHEVPENISLKQEALQLEHENAQLRNINFSLSEALHAQSLTNMILDDEGVLGSIENSFQKFHAFLDLLKDAGLGQLATMAGIDQSDFNLLGRPQMNSTISSPPKEEQKALEEEKPEQKQSAVGQMQNIQFQKITSDARIPLPLDSFHVPSSTQEAPVTSRDSVGVPGTEQHQESFEGFLARTCSPLADVISGTRSHREEEELHRNSRSSSEKMAKTGEYTTKHSAKKHLGKDQHSY</sequence>
<dbReference type="InterPro" id="IPR026212">
    <property type="entry name" value="Cep78"/>
</dbReference>
<dbReference type="GeneTree" id="ENSGT00390000013287"/>
<evidence type="ECO:0000256" key="10">
    <source>
        <dbReference type="ARBA" id="ARBA00063880"/>
    </source>
</evidence>
<dbReference type="FunFam" id="3.80.10.10:FF:000057">
    <property type="entry name" value="Centrosomal protein of 78 kDa"/>
    <property type="match status" value="1"/>
</dbReference>
<evidence type="ECO:0000256" key="5">
    <source>
        <dbReference type="ARBA" id="ARBA00023069"/>
    </source>
</evidence>
<evidence type="ECO:0000256" key="9">
    <source>
        <dbReference type="ARBA" id="ARBA00061070"/>
    </source>
</evidence>
<dbReference type="EMBL" id="AAGW02048398">
    <property type="status" value="NOT_ANNOTATED_CDS"/>
    <property type="molecule type" value="Genomic_DNA"/>
</dbReference>
<dbReference type="Pfam" id="PF13516">
    <property type="entry name" value="LRR_6"/>
    <property type="match status" value="2"/>
</dbReference>
<keyword evidence="6" id="KW-0206">Cytoskeleton</keyword>
<dbReference type="GO" id="GO:0036064">
    <property type="term" value="C:ciliary basal body"/>
    <property type="evidence" value="ECO:0007669"/>
    <property type="project" value="TreeGrafter"/>
</dbReference>
<reference evidence="13" key="3">
    <citation type="submission" date="2025-09" db="UniProtKB">
        <authorList>
            <consortium name="Ensembl"/>
        </authorList>
    </citation>
    <scope>IDENTIFICATION</scope>
    <source>
        <strain evidence="13">Thorbecke</strain>
    </source>
</reference>
<evidence type="ECO:0000256" key="4">
    <source>
        <dbReference type="ARBA" id="ARBA00022794"/>
    </source>
</evidence>
<keyword evidence="3" id="KW-0963">Cytoplasm</keyword>
<reference evidence="13" key="2">
    <citation type="submission" date="2025-08" db="UniProtKB">
        <authorList>
            <consortium name="Ensembl"/>
        </authorList>
    </citation>
    <scope>IDENTIFICATION</scope>
    <source>
        <strain evidence="13">Thorbecke</strain>
    </source>
</reference>
<dbReference type="FunFam" id="3.80.10.10:FF:000070">
    <property type="entry name" value="Centrosomal protein of 78 kDa"/>
    <property type="match status" value="1"/>
</dbReference>
<evidence type="ECO:0000256" key="2">
    <source>
        <dbReference type="ARBA" id="ARBA00004120"/>
    </source>
</evidence>
<proteinExistence type="inferred from homology"/>
<evidence type="ECO:0000256" key="7">
    <source>
        <dbReference type="ARBA" id="ARBA00023273"/>
    </source>
</evidence>
<feature type="compositionally biased region" description="Basic and acidic residues" evidence="12">
    <location>
        <begin position="551"/>
        <end position="565"/>
    </location>
</feature>
<dbReference type="InterPro" id="IPR001611">
    <property type="entry name" value="Leu-rich_rpt"/>
</dbReference>
<evidence type="ECO:0000256" key="8">
    <source>
        <dbReference type="ARBA" id="ARBA00060239"/>
    </source>
</evidence>
<evidence type="ECO:0000256" key="3">
    <source>
        <dbReference type="ARBA" id="ARBA00022490"/>
    </source>
</evidence>
<protein>
    <recommendedName>
        <fullName evidence="11">Centrosomal protein of 78 kDa</fullName>
    </recommendedName>
</protein>
<comment type="subunit">
    <text evidence="10">Interacts with PLK4. Interacts with FAM161A. Interacts with IFT20; regulating IFT20 stability and localization. Interacts with TTC21A; regulating TTC21A stability and localization. Interacts with USP16; promoting USP16-dependent deubiquitination of tektins. Interacts with DCAF1/VPRBP; promoting localization of the EDVP complex to centrosomes. Interacts with CEP350; promoting CEP78 localization to centrosome and centriole.</text>
</comment>
<dbReference type="Proteomes" id="UP000001811">
    <property type="component" value="Chromosome 1"/>
</dbReference>
<dbReference type="PRINTS" id="PR02062">
    <property type="entry name" value="CENTROSOME78"/>
</dbReference>
<dbReference type="AlphaFoldDB" id="A0A5F9CS78"/>
<feature type="compositionally biased region" description="Basic and acidic residues" evidence="12">
    <location>
        <begin position="643"/>
        <end position="663"/>
    </location>
</feature>
<keyword evidence="14" id="KW-1185">Reference proteome</keyword>
<feature type="region of interest" description="Disordered" evidence="12">
    <location>
        <begin position="541"/>
        <end position="572"/>
    </location>
</feature>
<dbReference type="Ensembl" id="ENSOCUT00000048279.1">
    <property type="protein sequence ID" value="ENSOCUP00000036493.1"/>
    <property type="gene ID" value="ENSOCUG00000007758.4"/>
</dbReference>
<dbReference type="GO" id="GO:0005813">
    <property type="term" value="C:centrosome"/>
    <property type="evidence" value="ECO:0007669"/>
    <property type="project" value="TreeGrafter"/>
</dbReference>
<comment type="function">
    <text evidence="8">Centriole wall protein that localizes to mature centrioles and regulates centriole and cilia biogenesis. Involved in centrosome duplication: required for efficient PLK4 centrosomal localization and PLK4-induced overduplication of centrioles. Involved in cilium biogenesis and controls cilium length. Acts as a regulator of protein stability by preventing ubiquitination of centrosomal proteins, such as CCP110 and tektins. Associates with the EDVP complex, preventing ubiquitination and degradation of CCP110. Promotes deubiquitination of tektin proteins (TEKT1, TEKT2, TEK3, TEKT4 and TEKT5) via its interaction with USP16.</text>
</comment>
<accession>A0A5F9CS78</accession>
<dbReference type="PANTHER" id="PTHR24110:SF3">
    <property type="entry name" value="CENTROSOMAL PROTEIN OF 78 KDA"/>
    <property type="match status" value="1"/>
</dbReference>
<keyword evidence="4" id="KW-0970">Cilium biogenesis/degradation</keyword>
<dbReference type="SMART" id="SM00368">
    <property type="entry name" value="LRR_RI"/>
    <property type="match status" value="5"/>
</dbReference>
<reference evidence="13 14" key="1">
    <citation type="journal article" date="2011" name="Nature">
        <title>A high-resolution map of human evolutionary constraint using 29 mammals.</title>
        <authorList>
            <person name="Lindblad-Toh K."/>
            <person name="Garber M."/>
            <person name="Zuk O."/>
            <person name="Lin M.F."/>
            <person name="Parker B.J."/>
            <person name="Washietl S."/>
            <person name="Kheradpour P."/>
            <person name="Ernst J."/>
            <person name="Jordan G."/>
            <person name="Mauceli E."/>
            <person name="Ward L.D."/>
            <person name="Lowe C.B."/>
            <person name="Holloway A.K."/>
            <person name="Clamp M."/>
            <person name="Gnerre S."/>
            <person name="Alfoldi J."/>
            <person name="Beal K."/>
            <person name="Chang J."/>
            <person name="Clawson H."/>
            <person name="Cuff J."/>
            <person name="Di Palma F."/>
            <person name="Fitzgerald S."/>
            <person name="Flicek P."/>
            <person name="Guttman M."/>
            <person name="Hubisz M.J."/>
            <person name="Jaffe D.B."/>
            <person name="Jungreis I."/>
            <person name="Kent W.J."/>
            <person name="Kostka D."/>
            <person name="Lara M."/>
            <person name="Martins A.L."/>
            <person name="Massingham T."/>
            <person name="Moltke I."/>
            <person name="Raney B.J."/>
            <person name="Rasmussen M.D."/>
            <person name="Robinson J."/>
            <person name="Stark A."/>
            <person name="Vilella A.J."/>
            <person name="Wen J."/>
            <person name="Xie X."/>
            <person name="Zody M.C."/>
            <person name="Baldwin J."/>
            <person name="Bloom T."/>
            <person name="Chin C.W."/>
            <person name="Heiman D."/>
            <person name="Nicol R."/>
            <person name="Nusbaum C."/>
            <person name="Young S."/>
            <person name="Wilkinson J."/>
            <person name="Worley K.C."/>
            <person name="Kovar C.L."/>
            <person name="Muzny D.M."/>
            <person name="Gibbs R.A."/>
            <person name="Cree A."/>
            <person name="Dihn H.H."/>
            <person name="Fowler G."/>
            <person name="Jhangiani S."/>
            <person name="Joshi V."/>
            <person name="Lee S."/>
            <person name="Lewis L.R."/>
            <person name="Nazareth L.V."/>
            <person name="Okwuonu G."/>
            <person name="Santibanez J."/>
            <person name="Warren W.C."/>
            <person name="Mardis E.R."/>
            <person name="Weinstock G.M."/>
            <person name="Wilson R.K."/>
            <person name="Delehaunty K."/>
            <person name="Dooling D."/>
            <person name="Fronik C."/>
            <person name="Fulton L."/>
            <person name="Fulton B."/>
            <person name="Graves T."/>
            <person name="Minx P."/>
            <person name="Sodergren E."/>
            <person name="Birney E."/>
            <person name="Margulies E.H."/>
            <person name="Herrero J."/>
            <person name="Green E.D."/>
            <person name="Haussler D."/>
            <person name="Siepel A."/>
            <person name="Goldman N."/>
            <person name="Pollard K.S."/>
            <person name="Pedersen J.S."/>
            <person name="Lander E.S."/>
            <person name="Kellis M."/>
        </authorList>
    </citation>
    <scope>NUCLEOTIDE SEQUENCE [LARGE SCALE GENOMIC DNA]</scope>
    <source>
        <strain evidence="13 14">Thorbecke inbred</strain>
    </source>
</reference>
<name>A0A5F9CS78_RABIT</name>